<dbReference type="InterPro" id="IPR012967">
    <property type="entry name" value="COMT_dimerisation"/>
</dbReference>
<keyword evidence="1 7" id="KW-0489">Methyltransferase</keyword>
<reference evidence="7 8" key="1">
    <citation type="submission" date="2016-10" db="EMBL/GenBank/DDBJ databases">
        <authorList>
            <person name="de Groot N.N."/>
        </authorList>
    </citation>
    <scope>NUCLEOTIDE SEQUENCE [LARGE SCALE GENOMIC DNA]</scope>
    <source>
        <strain evidence="7 8">DSM 21800</strain>
    </source>
</reference>
<dbReference type="SUPFAM" id="SSF53335">
    <property type="entry name" value="S-adenosyl-L-methionine-dependent methyltransferases"/>
    <property type="match status" value="1"/>
</dbReference>
<evidence type="ECO:0000256" key="4">
    <source>
        <dbReference type="PIRSR" id="PIRSR005739-1"/>
    </source>
</evidence>
<dbReference type="PROSITE" id="PS51683">
    <property type="entry name" value="SAM_OMT_II"/>
    <property type="match status" value="1"/>
</dbReference>
<dbReference type="EMBL" id="LT629772">
    <property type="protein sequence ID" value="SDS91199.1"/>
    <property type="molecule type" value="Genomic_DNA"/>
</dbReference>
<dbReference type="GO" id="GO:0008171">
    <property type="term" value="F:O-methyltransferase activity"/>
    <property type="evidence" value="ECO:0007669"/>
    <property type="project" value="InterPro"/>
</dbReference>
<keyword evidence="3" id="KW-0949">S-adenosyl-L-methionine</keyword>
<keyword evidence="2 7" id="KW-0808">Transferase</keyword>
<dbReference type="InterPro" id="IPR001077">
    <property type="entry name" value="COMT_C"/>
</dbReference>
<dbReference type="SUPFAM" id="SSF46785">
    <property type="entry name" value="Winged helix' DNA-binding domain"/>
    <property type="match status" value="1"/>
</dbReference>
<dbReference type="Proteomes" id="UP000199103">
    <property type="component" value="Chromosome I"/>
</dbReference>
<evidence type="ECO:0000313" key="7">
    <source>
        <dbReference type="EMBL" id="SDS91199.1"/>
    </source>
</evidence>
<dbReference type="Pfam" id="PF00891">
    <property type="entry name" value="Methyltransf_2"/>
    <property type="match status" value="1"/>
</dbReference>
<evidence type="ECO:0000256" key="3">
    <source>
        <dbReference type="ARBA" id="ARBA00022691"/>
    </source>
</evidence>
<evidence type="ECO:0000256" key="2">
    <source>
        <dbReference type="ARBA" id="ARBA00022679"/>
    </source>
</evidence>
<evidence type="ECO:0000256" key="1">
    <source>
        <dbReference type="ARBA" id="ARBA00022603"/>
    </source>
</evidence>
<name>A0A1H1W4R6_9ACTN</name>
<feature type="domain" description="O-methyltransferase dimerisation" evidence="6">
    <location>
        <begin position="13"/>
        <end position="77"/>
    </location>
</feature>
<dbReference type="GO" id="GO:0032259">
    <property type="term" value="P:methylation"/>
    <property type="evidence" value="ECO:0007669"/>
    <property type="project" value="UniProtKB-KW"/>
</dbReference>
<dbReference type="InterPro" id="IPR016461">
    <property type="entry name" value="COMT-like"/>
</dbReference>
<evidence type="ECO:0000259" key="6">
    <source>
        <dbReference type="Pfam" id="PF08100"/>
    </source>
</evidence>
<dbReference type="PANTHER" id="PTHR43712:SF2">
    <property type="entry name" value="O-METHYLTRANSFERASE CICE"/>
    <property type="match status" value="1"/>
</dbReference>
<dbReference type="STRING" id="630515.SAMN04489812_3461"/>
<dbReference type="InterPro" id="IPR036388">
    <property type="entry name" value="WH-like_DNA-bd_sf"/>
</dbReference>
<dbReference type="Gene3D" id="3.40.50.150">
    <property type="entry name" value="Vaccinia Virus protein VP39"/>
    <property type="match status" value="1"/>
</dbReference>
<dbReference type="InterPro" id="IPR036390">
    <property type="entry name" value="WH_DNA-bd_sf"/>
</dbReference>
<dbReference type="InterPro" id="IPR029063">
    <property type="entry name" value="SAM-dependent_MTases_sf"/>
</dbReference>
<proteinExistence type="predicted"/>
<dbReference type="GO" id="GO:0046983">
    <property type="term" value="F:protein dimerization activity"/>
    <property type="evidence" value="ECO:0007669"/>
    <property type="project" value="InterPro"/>
</dbReference>
<dbReference type="Gene3D" id="1.10.10.10">
    <property type="entry name" value="Winged helix-like DNA-binding domain superfamily/Winged helix DNA-binding domain"/>
    <property type="match status" value="1"/>
</dbReference>
<feature type="domain" description="O-methyltransferase C-terminal" evidence="5">
    <location>
        <begin position="122"/>
        <end position="308"/>
    </location>
</feature>
<dbReference type="Gene3D" id="1.10.287.1350">
    <property type="match status" value="1"/>
</dbReference>
<keyword evidence="8" id="KW-1185">Reference proteome</keyword>
<protein>
    <submittedName>
        <fullName evidence="7">O-methyltransferase</fullName>
    </submittedName>
</protein>
<evidence type="ECO:0000259" key="5">
    <source>
        <dbReference type="Pfam" id="PF00891"/>
    </source>
</evidence>
<dbReference type="AlphaFoldDB" id="A0A1H1W4R6"/>
<dbReference type="PIRSF" id="PIRSF005739">
    <property type="entry name" value="O-mtase"/>
    <property type="match status" value="1"/>
</dbReference>
<gene>
    <name evidence="7" type="ORF">SAMN04489812_3461</name>
</gene>
<organism evidence="7 8">
    <name type="scientific">Microlunatus soli</name>
    <dbReference type="NCBI Taxonomy" id="630515"/>
    <lineage>
        <taxon>Bacteria</taxon>
        <taxon>Bacillati</taxon>
        <taxon>Actinomycetota</taxon>
        <taxon>Actinomycetes</taxon>
        <taxon>Propionibacteriales</taxon>
        <taxon>Propionibacteriaceae</taxon>
        <taxon>Microlunatus</taxon>
    </lineage>
</organism>
<evidence type="ECO:0000313" key="8">
    <source>
        <dbReference type="Proteomes" id="UP000199103"/>
    </source>
</evidence>
<dbReference type="RefSeq" id="WP_091526749.1">
    <property type="nucleotide sequence ID" value="NZ_LT629772.1"/>
</dbReference>
<sequence length="328" mass="35120">MGAETTLAGLADLMTPVALRAAVAIGLFEAVGERAVPLPVLAAELDVDVAALDRLVRFLRARDLLRIDADGNVLLTAVSEPLGRPGNWSARLNWAGAAGHLDRRFVEDLLPMLRAGRTDRDIWAELAADPALDASFDELMNTRADEWIDAVAASDSWSAYDRVLDLGGGRGHLVAALLTARPRLRGAVIERPGPAAAARTRLASYGERVEVVVGDLREPLPVTSTGPDAYVLAHILHDWDDENARIILSRAAAAAGSSGRVVVIERVLGGGADELREATHQDLRLFVLFGGRERTRQEFADLGAAAGLRLLDDTATATNRHLLTFALT</sequence>
<dbReference type="PANTHER" id="PTHR43712">
    <property type="entry name" value="PUTATIVE (AFU_ORTHOLOGUE AFUA_4G14580)-RELATED"/>
    <property type="match status" value="1"/>
</dbReference>
<accession>A0A1H1W4R6</accession>
<dbReference type="Pfam" id="PF08100">
    <property type="entry name" value="Dimerisation"/>
    <property type="match status" value="1"/>
</dbReference>
<dbReference type="OrthoDB" id="4145676at2"/>
<feature type="active site" description="Proton acceptor" evidence="4">
    <location>
        <position position="237"/>
    </location>
</feature>